<proteinExistence type="predicted"/>
<dbReference type="GO" id="GO:0005524">
    <property type="term" value="F:ATP binding"/>
    <property type="evidence" value="ECO:0007669"/>
    <property type="project" value="UniProtKB-KW"/>
</dbReference>
<dbReference type="Proteomes" id="UP000485058">
    <property type="component" value="Unassembled WGS sequence"/>
</dbReference>
<keyword evidence="1" id="KW-0547">Nucleotide-binding</keyword>
<dbReference type="Gene3D" id="3.40.50.300">
    <property type="entry name" value="P-loop containing nucleotide triphosphate hydrolases"/>
    <property type="match status" value="1"/>
</dbReference>
<keyword evidence="2" id="KW-0378">Hydrolase</keyword>
<accession>A0A699Z2A8</accession>
<dbReference type="AlphaFoldDB" id="A0A699Z2A8"/>
<evidence type="ECO:0000256" key="2">
    <source>
        <dbReference type="ARBA" id="ARBA00022801"/>
    </source>
</evidence>
<keyword evidence="4" id="KW-0067">ATP-binding</keyword>
<dbReference type="SUPFAM" id="SSF52540">
    <property type="entry name" value="P-loop containing nucleoside triphosphate hydrolases"/>
    <property type="match status" value="1"/>
</dbReference>
<dbReference type="InterPro" id="IPR014016">
    <property type="entry name" value="UvrD-like_ATP-bd"/>
</dbReference>
<evidence type="ECO:0000313" key="6">
    <source>
        <dbReference type="EMBL" id="GFH15675.1"/>
    </source>
</evidence>
<name>A0A699Z2A8_HAELA</name>
<comment type="caution">
    <text evidence="6">The sequence shown here is derived from an EMBL/GenBank/DDBJ whole genome shotgun (WGS) entry which is preliminary data.</text>
</comment>
<gene>
    <name evidence="6" type="ORF">HaLaN_11944</name>
</gene>
<keyword evidence="3 6" id="KW-0347">Helicase</keyword>
<feature type="domain" description="UvrD-like helicase ATP-binding" evidence="5">
    <location>
        <begin position="2"/>
        <end position="49"/>
    </location>
</feature>
<protein>
    <submittedName>
        <fullName evidence="6">ATP-dependent DNA helicase</fullName>
    </submittedName>
</protein>
<keyword evidence="7" id="KW-1185">Reference proteome</keyword>
<dbReference type="GO" id="GO:0016787">
    <property type="term" value="F:hydrolase activity"/>
    <property type="evidence" value="ECO:0007669"/>
    <property type="project" value="UniProtKB-KW"/>
</dbReference>
<dbReference type="Pfam" id="PF00580">
    <property type="entry name" value="UvrD-helicase"/>
    <property type="match status" value="1"/>
</dbReference>
<dbReference type="GO" id="GO:0004386">
    <property type="term" value="F:helicase activity"/>
    <property type="evidence" value="ECO:0007669"/>
    <property type="project" value="UniProtKB-KW"/>
</dbReference>
<reference evidence="6 7" key="1">
    <citation type="submission" date="2020-02" db="EMBL/GenBank/DDBJ databases">
        <title>Draft genome sequence of Haematococcus lacustris strain NIES-144.</title>
        <authorList>
            <person name="Morimoto D."/>
            <person name="Nakagawa S."/>
            <person name="Yoshida T."/>
            <person name="Sawayama S."/>
        </authorList>
    </citation>
    <scope>NUCLEOTIDE SEQUENCE [LARGE SCALE GENOMIC DNA]</scope>
    <source>
        <strain evidence="6 7">NIES-144</strain>
    </source>
</reference>
<evidence type="ECO:0000313" key="7">
    <source>
        <dbReference type="Proteomes" id="UP000485058"/>
    </source>
</evidence>
<evidence type="ECO:0000256" key="1">
    <source>
        <dbReference type="ARBA" id="ARBA00022741"/>
    </source>
</evidence>
<evidence type="ECO:0000256" key="3">
    <source>
        <dbReference type="ARBA" id="ARBA00022806"/>
    </source>
</evidence>
<evidence type="ECO:0000256" key="4">
    <source>
        <dbReference type="ARBA" id="ARBA00022840"/>
    </source>
</evidence>
<feature type="non-terminal residue" evidence="6">
    <location>
        <position position="1"/>
    </location>
</feature>
<dbReference type="InterPro" id="IPR027417">
    <property type="entry name" value="P-loop_NTPase"/>
</dbReference>
<evidence type="ECO:0000259" key="5">
    <source>
        <dbReference type="Pfam" id="PF00580"/>
    </source>
</evidence>
<dbReference type="EMBL" id="BLLF01000882">
    <property type="protein sequence ID" value="GFH15675.1"/>
    <property type="molecule type" value="Genomic_DNA"/>
</dbReference>
<organism evidence="6 7">
    <name type="scientific">Haematococcus lacustris</name>
    <name type="common">Green alga</name>
    <name type="synonym">Haematococcus pluvialis</name>
    <dbReference type="NCBI Taxonomy" id="44745"/>
    <lineage>
        <taxon>Eukaryota</taxon>
        <taxon>Viridiplantae</taxon>
        <taxon>Chlorophyta</taxon>
        <taxon>core chlorophytes</taxon>
        <taxon>Chlorophyceae</taxon>
        <taxon>CS clade</taxon>
        <taxon>Chlamydomonadales</taxon>
        <taxon>Haematococcaceae</taxon>
        <taxon>Haematococcus</taxon>
    </lineage>
</organism>
<sequence length="52" mass="5728">KLTENDSIDLDDLLGLAVALVQGQEGVRAVLQSRYRHVMVDEFQDASGQAKQ</sequence>